<evidence type="ECO:0000313" key="3">
    <source>
        <dbReference type="EMBL" id="MBD8527263.1"/>
    </source>
</evidence>
<dbReference type="AlphaFoldDB" id="A0AAW3ZMR7"/>
<gene>
    <name evidence="3" type="ORF">IFO71_16085</name>
</gene>
<feature type="transmembrane region" description="Helical" evidence="2">
    <location>
        <begin position="12"/>
        <end position="32"/>
    </location>
</feature>
<sequence length="460" mass="50898">MNSSATNWRRRVKWLAGLIGLVMSAWLISMWAEWLPPITEQQQAALQMMRAGNQDAVGQRNAWSLFWLLPYEIPAAERADVLKRDIAELNALSAEPDDETGFESSAEGRYPRRWAKQAPAHRFCADDGDCLAQVRADRAAAAAELAGAEAELRALRELGDYDHLAIPHRVSHASPIPPFGRAFALQLLDAALRFEAGEIDIALAGLCSDSLAWRRLKGKADNLIFEMVNIRVQQRALNLYAAMRAELPAEHGVPAVCRQAFAAPSDDERQSCDVFRLEFQLQERLFEPGGFEAFHASDSDGQWLRTIGTELLINQEATLALGAERLAQTCAAIQLPSAEMRADRRVESAGCALLGRIFNPMGCVLADVAAPDYQTYLLRDRDWQGRLQAFQVAEWLATQADPTSAWAARPANMRQIEQALTLSAGVLNMQLLRPFGRQPPDWQLPLPASRVAARTAPSAH</sequence>
<evidence type="ECO:0000256" key="1">
    <source>
        <dbReference type="SAM" id="Coils"/>
    </source>
</evidence>
<organism evidence="3 4">
    <name type="scientific">Pseudomarimonas arenosa</name>
    <dbReference type="NCBI Taxonomy" id="2774145"/>
    <lineage>
        <taxon>Bacteria</taxon>
        <taxon>Pseudomonadati</taxon>
        <taxon>Pseudomonadota</taxon>
        <taxon>Gammaproteobacteria</taxon>
        <taxon>Lysobacterales</taxon>
        <taxon>Lysobacteraceae</taxon>
        <taxon>Pseudomarimonas</taxon>
    </lineage>
</organism>
<keyword evidence="2" id="KW-0812">Transmembrane</keyword>
<dbReference type="EMBL" id="JACYTR010000045">
    <property type="protein sequence ID" value="MBD8527263.1"/>
    <property type="molecule type" value="Genomic_DNA"/>
</dbReference>
<reference evidence="3 4" key="1">
    <citation type="submission" date="2020-09" db="EMBL/GenBank/DDBJ databases">
        <title>Pseudoxanthomonas sp. CAU 1598 isolated from sand of Yaerae Beach.</title>
        <authorList>
            <person name="Kim W."/>
        </authorList>
    </citation>
    <scope>NUCLEOTIDE SEQUENCE [LARGE SCALE GENOMIC DNA]</scope>
    <source>
        <strain evidence="3 4">CAU 1598</strain>
    </source>
</reference>
<keyword evidence="4" id="KW-1185">Reference proteome</keyword>
<feature type="coiled-coil region" evidence="1">
    <location>
        <begin position="131"/>
        <end position="158"/>
    </location>
</feature>
<keyword evidence="2" id="KW-1133">Transmembrane helix</keyword>
<dbReference type="Proteomes" id="UP000613768">
    <property type="component" value="Unassembled WGS sequence"/>
</dbReference>
<comment type="caution">
    <text evidence="3">The sequence shown here is derived from an EMBL/GenBank/DDBJ whole genome shotgun (WGS) entry which is preliminary data.</text>
</comment>
<keyword evidence="1" id="KW-0175">Coiled coil</keyword>
<name>A0AAW3ZMR7_9GAMM</name>
<dbReference type="RefSeq" id="WP_192030685.1">
    <property type="nucleotide sequence ID" value="NZ_JACYTR010000045.1"/>
</dbReference>
<keyword evidence="2" id="KW-0472">Membrane</keyword>
<evidence type="ECO:0000256" key="2">
    <source>
        <dbReference type="SAM" id="Phobius"/>
    </source>
</evidence>
<evidence type="ECO:0000313" key="4">
    <source>
        <dbReference type="Proteomes" id="UP000613768"/>
    </source>
</evidence>
<proteinExistence type="predicted"/>
<protein>
    <submittedName>
        <fullName evidence="3">Uncharacterized protein</fullName>
    </submittedName>
</protein>
<accession>A0AAW3ZMR7</accession>